<keyword evidence="2" id="KW-0548">Nucleotidyltransferase</keyword>
<organism evidence="5 6">
    <name type="scientific">Xanthomonas boreopolis</name>
    <dbReference type="NCBI Taxonomy" id="86183"/>
    <lineage>
        <taxon>Bacteria</taxon>
        <taxon>Pseudomonadati</taxon>
        <taxon>Pseudomonadota</taxon>
        <taxon>Gammaproteobacteria</taxon>
        <taxon>Lysobacterales</taxon>
        <taxon>Lysobacteraceae</taxon>
        <taxon>Xanthomonas</taxon>
    </lineage>
</organism>
<dbReference type="InterPro" id="IPR048903">
    <property type="entry name" value="MdcG_N"/>
</dbReference>
<accession>A0A919KI24</accession>
<dbReference type="GO" id="GO:0016779">
    <property type="term" value="F:nucleotidyltransferase activity"/>
    <property type="evidence" value="ECO:0007669"/>
    <property type="project" value="UniProtKB-KW"/>
</dbReference>
<evidence type="ECO:0000256" key="1">
    <source>
        <dbReference type="ARBA" id="ARBA00022679"/>
    </source>
</evidence>
<dbReference type="Pfam" id="PF10620">
    <property type="entry name" value="MdcG"/>
    <property type="match status" value="1"/>
</dbReference>
<reference evidence="5" key="1">
    <citation type="journal article" date="2014" name="Int. J. Syst. Evol. Microbiol.">
        <title>Complete genome sequence of Corynebacterium casei LMG S-19264T (=DSM 44701T), isolated from a smear-ripened cheese.</title>
        <authorList>
            <consortium name="US DOE Joint Genome Institute (JGI-PGF)"/>
            <person name="Walter F."/>
            <person name="Albersmeier A."/>
            <person name="Kalinowski J."/>
            <person name="Ruckert C."/>
        </authorList>
    </citation>
    <scope>NUCLEOTIDE SEQUENCE</scope>
    <source>
        <strain evidence="5">JCM 13306</strain>
    </source>
</reference>
<evidence type="ECO:0000256" key="2">
    <source>
        <dbReference type="ARBA" id="ARBA00022695"/>
    </source>
</evidence>
<gene>
    <name evidence="5" type="primary">mdcG</name>
    <name evidence="5" type="ORF">GCM10009090_18080</name>
</gene>
<dbReference type="NCBIfam" id="TIGR03135">
    <property type="entry name" value="malonate_mdcG"/>
    <property type="match status" value="1"/>
</dbReference>
<keyword evidence="1 5" id="KW-0808">Transferase</keyword>
<dbReference type="EMBL" id="BNBA01000012">
    <property type="protein sequence ID" value="GHH53182.1"/>
    <property type="molecule type" value="Genomic_DNA"/>
</dbReference>
<evidence type="ECO:0000313" key="6">
    <source>
        <dbReference type="Proteomes" id="UP000623958"/>
    </source>
</evidence>
<feature type="domain" description="Phosphoribosyl-dephospho-CoA transferase MdcG C-terminal" evidence="3">
    <location>
        <begin position="85"/>
        <end position="204"/>
    </location>
</feature>
<dbReference type="RefSeq" id="WP_434029181.1">
    <property type="nucleotide sequence ID" value="NZ_BNBA01000012.1"/>
</dbReference>
<dbReference type="InterPro" id="IPR017557">
    <property type="entry name" value="Holo-ACP_synthase"/>
</dbReference>
<name>A0A919KI24_9XANT</name>
<dbReference type="Proteomes" id="UP000623958">
    <property type="component" value="Unassembled WGS sequence"/>
</dbReference>
<reference evidence="5" key="2">
    <citation type="submission" date="2020-09" db="EMBL/GenBank/DDBJ databases">
        <authorList>
            <person name="Sun Q."/>
            <person name="Ohkuma M."/>
        </authorList>
    </citation>
    <scope>NUCLEOTIDE SEQUENCE</scope>
    <source>
        <strain evidence="5">JCM 13306</strain>
    </source>
</reference>
<evidence type="ECO:0000259" key="3">
    <source>
        <dbReference type="Pfam" id="PF10620"/>
    </source>
</evidence>
<keyword evidence="6" id="KW-1185">Reference proteome</keyword>
<comment type="caution">
    <text evidence="5">The sequence shown here is derived from an EMBL/GenBank/DDBJ whole genome shotgun (WGS) entry which is preliminary data.</text>
</comment>
<dbReference type="Pfam" id="PF20866">
    <property type="entry name" value="MdcG_N"/>
    <property type="match status" value="1"/>
</dbReference>
<proteinExistence type="predicted"/>
<sequence length="214" mass="22815">MPLPRHTLVWLDPHGAWQALAPGAQAELHDWFAQGRPAIVARRDDAAGDNELCLGVPLPPASGKRRLALRAQGPAVRRHTPPCALADMIAHAPGGWRGALEALAHAAAARGLAPRVFGSFAWQALTGLDYVGPGSDIDLLWAVDDARRANAVVALLQRWEAAQGRRADGELVRGDGSAANWREYASGAAQVLVKRHDGCALQPREAFFAQRSAA</sequence>
<dbReference type="AlphaFoldDB" id="A0A919KI24"/>
<protein>
    <submittedName>
        <fullName evidence="5">Phosphoribosyl-dephospho-CoA transferase</fullName>
    </submittedName>
</protein>
<feature type="domain" description="Phosphoribosyl-dephospho-CoA transferase MdcG N-terminal" evidence="4">
    <location>
        <begin position="5"/>
        <end position="82"/>
    </location>
</feature>
<evidence type="ECO:0000313" key="5">
    <source>
        <dbReference type="EMBL" id="GHH53182.1"/>
    </source>
</evidence>
<evidence type="ECO:0000259" key="4">
    <source>
        <dbReference type="Pfam" id="PF20866"/>
    </source>
</evidence>
<dbReference type="InterPro" id="IPR049180">
    <property type="entry name" value="MdcG_C"/>
</dbReference>